<feature type="active site" description="Proton acceptor" evidence="1">
    <location>
        <position position="27"/>
    </location>
</feature>
<reference evidence="4" key="1">
    <citation type="submission" date="2021-11" db="EMBL/GenBank/DDBJ databases">
        <title>Legionella maioricencis sp. nov., a new species isolated from hot water samples in Mallorca.</title>
        <authorList>
            <person name="Crespi S."/>
            <person name="Drasar V."/>
            <person name="Salva-Serra F."/>
            <person name="Jaen-Luchoro D."/>
            <person name="Pineiro-Iglesias B."/>
            <person name="Aliaga F."/>
            <person name="Fernandez-Juarez V."/>
            <person name="Coll G."/>
            <person name="Moore E.R.B."/>
            <person name="Bennasar-Figueras A."/>
        </authorList>
    </citation>
    <scope>NUCLEOTIDE SEQUENCE</scope>
    <source>
        <strain evidence="4">HCPI-6</strain>
    </source>
</reference>
<keyword evidence="4" id="KW-0378">Hydrolase</keyword>
<dbReference type="EC" id="3.6.1.57" evidence="4"/>
<accession>A0A9X2IAP9</accession>
<dbReference type="Proteomes" id="UP001139721">
    <property type="component" value="Unassembled WGS sequence"/>
</dbReference>
<dbReference type="Pfam" id="PF13302">
    <property type="entry name" value="Acetyltransf_3"/>
    <property type="match status" value="1"/>
</dbReference>
<feature type="binding site" evidence="2">
    <location>
        <position position="286"/>
    </location>
    <ligand>
        <name>substrate</name>
    </ligand>
</feature>
<dbReference type="PANTHER" id="PTHR43415">
    <property type="entry name" value="SPERMIDINE N(1)-ACETYLTRANSFERASE"/>
    <property type="match status" value="1"/>
</dbReference>
<evidence type="ECO:0000256" key="2">
    <source>
        <dbReference type="PIRSR" id="PIRSR620023-2"/>
    </source>
</evidence>
<dbReference type="PROSITE" id="PS51186">
    <property type="entry name" value="GNAT"/>
    <property type="match status" value="1"/>
</dbReference>
<dbReference type="EMBL" id="JAJKBJ010000004">
    <property type="protein sequence ID" value="MCL9683571.1"/>
    <property type="molecule type" value="Genomic_DNA"/>
</dbReference>
<proteinExistence type="predicted"/>
<dbReference type="SUPFAM" id="SSF55729">
    <property type="entry name" value="Acyl-CoA N-acyltransferases (Nat)"/>
    <property type="match status" value="1"/>
</dbReference>
<evidence type="ECO:0000259" key="3">
    <source>
        <dbReference type="PROSITE" id="PS51186"/>
    </source>
</evidence>
<feature type="domain" description="N-acetyltransferase" evidence="3">
    <location>
        <begin position="375"/>
        <end position="531"/>
    </location>
</feature>
<evidence type="ECO:0000313" key="4">
    <source>
        <dbReference type="EMBL" id="MCL9683571.1"/>
    </source>
</evidence>
<comment type="caution">
    <text evidence="4">The sequence shown here is derived from an EMBL/GenBank/DDBJ whole genome shotgun (WGS) entry which is preliminary data.</text>
</comment>
<evidence type="ECO:0000256" key="1">
    <source>
        <dbReference type="PIRSR" id="PIRSR620023-1"/>
    </source>
</evidence>
<dbReference type="GO" id="GO:0016787">
    <property type="term" value="F:hydrolase activity"/>
    <property type="evidence" value="ECO:0007669"/>
    <property type="project" value="UniProtKB-KW"/>
</dbReference>
<dbReference type="InterPro" id="IPR020023">
    <property type="entry name" value="PseG"/>
</dbReference>
<dbReference type="PANTHER" id="PTHR43415:SF3">
    <property type="entry name" value="GNAT-FAMILY ACETYLTRANSFERASE"/>
    <property type="match status" value="1"/>
</dbReference>
<dbReference type="SUPFAM" id="SSF53756">
    <property type="entry name" value="UDP-Glycosyltransferase/glycogen phosphorylase"/>
    <property type="match status" value="1"/>
</dbReference>
<keyword evidence="5" id="KW-1185">Reference proteome</keyword>
<organism evidence="4 5">
    <name type="scientific">Legionella maioricensis</name>
    <dbReference type="NCBI Taxonomy" id="2896528"/>
    <lineage>
        <taxon>Bacteria</taxon>
        <taxon>Pseudomonadati</taxon>
        <taxon>Pseudomonadota</taxon>
        <taxon>Gammaproteobacteria</taxon>
        <taxon>Legionellales</taxon>
        <taxon>Legionellaceae</taxon>
        <taxon>Legionella</taxon>
    </lineage>
</organism>
<evidence type="ECO:0000313" key="5">
    <source>
        <dbReference type="Proteomes" id="UP001139721"/>
    </source>
</evidence>
<dbReference type="Gene3D" id="3.40.50.11190">
    <property type="match status" value="1"/>
</dbReference>
<sequence length="531" mass="59153">MSCWIQAVKLMKVAFRVDSSSLIGSGHLMRCLTLANELRGRGADVLFLSREHPGHLIERIEKASFSLCRFPAPQAPTISNPNDYAAWLGVTQEQDAAQTLRALDNQRYDWMIVDHYGLDVTWEKAVRPLVEKILVIDDLANRYHDCDVLLDQNYFGDKTFSRYQHLLSEPCKCLLGPDHALIQPEYPQLRAILPPRNGQVRRVLVFFGASDSTEQTGKVLKVLSHSDFSHLAVDVVIGANYPNHGEIKKLVAQRQGTALYQNLPTLAGLSARADLVIGAGGATTWERMCIGLPSLVISIAENQDAPTVSLTEDGYQKSLSEGINASLAEWHQAILHLIKEPDTVLGLTQKASNLVDGLGAKRVACILFGKLISTIKIRRITPADELLLLRWANDPEARMQSFNQQLISAEEHARWFAKKLSDPDSLILIGEDEHGLPLGLVRFDINREKAEALISISIDQSLRGLGLSTKLLKSALQYWHSIALNIKLIAEVRDSNSRSQRLFIQLQFKSARSRRVGALAFELEPLAIEQK</sequence>
<dbReference type="Gene3D" id="3.40.630.30">
    <property type="match status" value="1"/>
</dbReference>
<gene>
    <name evidence="4" type="primary">pseG</name>
    <name evidence="4" type="ORF">LOX96_05665</name>
</gene>
<dbReference type="GO" id="GO:0016747">
    <property type="term" value="F:acyltransferase activity, transferring groups other than amino-acyl groups"/>
    <property type="evidence" value="ECO:0007669"/>
    <property type="project" value="InterPro"/>
</dbReference>
<dbReference type="AlphaFoldDB" id="A0A9X2IAP9"/>
<dbReference type="InterPro" id="IPR016181">
    <property type="entry name" value="Acyl_CoA_acyltransferase"/>
</dbReference>
<dbReference type="RefSeq" id="WP_250421076.1">
    <property type="nucleotide sequence ID" value="NZ_JAJKBJ010000004.1"/>
</dbReference>
<protein>
    <submittedName>
        <fullName evidence="4">UDP-2,4-diacetamido-2,4, 6-trideoxy-beta-L-altropyranose hydrolase</fullName>
        <ecNumber evidence="4">3.6.1.57</ecNumber>
    </submittedName>
</protein>
<dbReference type="InterPro" id="IPR000182">
    <property type="entry name" value="GNAT_dom"/>
</dbReference>
<name>A0A9X2IAP9_9GAMM</name>
<dbReference type="Gene3D" id="3.40.50.2000">
    <property type="entry name" value="Glycogen Phosphorylase B"/>
    <property type="match status" value="1"/>
</dbReference>
<dbReference type="NCBIfam" id="TIGR03590">
    <property type="entry name" value="PseG"/>
    <property type="match status" value="1"/>
</dbReference>